<evidence type="ECO:0000256" key="2">
    <source>
        <dbReference type="ARBA" id="ARBA00010225"/>
    </source>
</evidence>
<dbReference type="GO" id="GO:0010008">
    <property type="term" value="C:endosome membrane"/>
    <property type="evidence" value="ECO:0007669"/>
    <property type="project" value="TreeGrafter"/>
</dbReference>
<dbReference type="InterPro" id="IPR021841">
    <property type="entry name" value="VAC14_Fig4p-bd"/>
</dbReference>
<gene>
    <name evidence="7" type="ORF">Ctob_004538</name>
</gene>
<comment type="caution">
    <text evidence="7">The sequence shown here is derived from an EMBL/GenBank/DDBJ whole genome shotgun (WGS) entry which is preliminary data.</text>
</comment>
<dbReference type="OrthoDB" id="5574975at2759"/>
<dbReference type="SUPFAM" id="SSF48371">
    <property type="entry name" value="ARM repeat"/>
    <property type="match status" value="1"/>
</dbReference>
<evidence type="ECO:0000256" key="1">
    <source>
        <dbReference type="ARBA" id="ARBA00004308"/>
    </source>
</evidence>
<protein>
    <recommendedName>
        <fullName evidence="6">Vacuolar protein 14 C-terminal Fig4-binding domain-containing protein</fullName>
    </recommendedName>
</protein>
<sequence>MSMSSSTIRNLGQKEYEKRKQAALEVEHLVRDLREKREFDSINVLIAQLTNDLADSPQPNARKGALHALAGTAIGLRQDVAQCLSFLLRPVLASFSDQDARVRYYGCEALYNISKVARSACVAHFNDIFDGLFKLSADTDTQVQNGMQLLDRLMKDIVTESEDFGIDAFMPLLGERIYVVNPFSRQFLCGWIATLDSVPDVDMLSHLPVFFDGLFYMLADPNKEIRSQTFSVLQEFLREIRDAETIAYAPIVHVLVQHSASQDKFSRLTAITWLHTLVSHGREQLLPFCAQILNAVLASLSHTEEEIREAASRSNDTLRALLQASHDAQFEMHTIMHALTAHLASSHVATLVASLGWVHMLLRKSAPRVMQLSMQIWPALFKCLANPSEEVVRLDIEALAYMASSTQQHFGPFIDHLLSLFREERPLLEARGTLIVRQLCDLLDARNVFVTLASSLQHEEDLEFAGQMVKALNLILLTAPETWELRVVLKKPGSEGTELFVTLYPAWAHNPVSLLAVCLLAQAYEHAAELIATFGRFEMPMAFLVQIDKLVQLFESPILTHVRLQLLEPEAHPFLLKALWGILMLLPQSPAYHTLKNRLSAVPELGLLRLQLNAQAQIASSGRASKPVADTPAAAGVDYKALLKTYEDVQAKHRRLQLQQKKAEAKRMERK</sequence>
<dbReference type="EMBL" id="JWZX01002366">
    <property type="protein sequence ID" value="KOO29760.1"/>
    <property type="molecule type" value="Genomic_DNA"/>
</dbReference>
<keyword evidence="8" id="KW-1185">Reference proteome</keyword>
<dbReference type="AlphaFoldDB" id="A0A0M0JTB5"/>
<dbReference type="InterPro" id="IPR016024">
    <property type="entry name" value="ARM-type_fold"/>
</dbReference>
<feature type="domain" description="Vacuolar protein 14 C-terminal Fig4-binding" evidence="6">
    <location>
        <begin position="427"/>
        <end position="602"/>
    </location>
</feature>
<accession>A0A0M0JTB5</accession>
<feature type="coiled-coil region" evidence="5">
    <location>
        <begin position="639"/>
        <end position="671"/>
    </location>
</feature>
<dbReference type="GO" id="GO:0070772">
    <property type="term" value="C:PAS complex"/>
    <property type="evidence" value="ECO:0007669"/>
    <property type="project" value="InterPro"/>
</dbReference>
<reference evidence="8" key="1">
    <citation type="journal article" date="2015" name="PLoS Genet.">
        <title>Genome Sequence and Transcriptome Analyses of Chrysochromulina tobin: Metabolic Tools for Enhanced Algal Fitness in the Prominent Order Prymnesiales (Haptophyceae).</title>
        <authorList>
            <person name="Hovde B.T."/>
            <person name="Deodato C.R."/>
            <person name="Hunsperger H.M."/>
            <person name="Ryken S.A."/>
            <person name="Yost W."/>
            <person name="Jha R.K."/>
            <person name="Patterson J."/>
            <person name="Monnat R.J. Jr."/>
            <person name="Barlow S.B."/>
            <person name="Starkenburg S.R."/>
            <person name="Cattolico R.A."/>
        </authorList>
    </citation>
    <scope>NUCLEOTIDE SEQUENCE</scope>
    <source>
        <strain evidence="8">CCMP291</strain>
    </source>
</reference>
<evidence type="ECO:0000256" key="5">
    <source>
        <dbReference type="SAM" id="Coils"/>
    </source>
</evidence>
<evidence type="ECO:0000259" key="6">
    <source>
        <dbReference type="Pfam" id="PF11916"/>
    </source>
</evidence>
<dbReference type="InterPro" id="IPR011989">
    <property type="entry name" value="ARM-like"/>
</dbReference>
<keyword evidence="4" id="KW-0472">Membrane</keyword>
<comment type="similarity">
    <text evidence="2">Belongs to the VAC14 family.</text>
</comment>
<dbReference type="PANTHER" id="PTHR16023">
    <property type="entry name" value="TAX1 BINDING PROTEIN-RELATED"/>
    <property type="match status" value="1"/>
</dbReference>
<dbReference type="Gene3D" id="1.25.10.10">
    <property type="entry name" value="Leucine-rich Repeat Variant"/>
    <property type="match status" value="2"/>
</dbReference>
<evidence type="ECO:0000256" key="3">
    <source>
        <dbReference type="ARBA" id="ARBA00022737"/>
    </source>
</evidence>
<dbReference type="Pfam" id="PF12755">
    <property type="entry name" value="Vac14_Fab1_bd"/>
    <property type="match status" value="1"/>
</dbReference>
<evidence type="ECO:0000313" key="8">
    <source>
        <dbReference type="Proteomes" id="UP000037460"/>
    </source>
</evidence>
<name>A0A0M0JTB5_9EUKA</name>
<organism evidence="7 8">
    <name type="scientific">Chrysochromulina tobinii</name>
    <dbReference type="NCBI Taxonomy" id="1460289"/>
    <lineage>
        <taxon>Eukaryota</taxon>
        <taxon>Haptista</taxon>
        <taxon>Haptophyta</taxon>
        <taxon>Prymnesiophyceae</taxon>
        <taxon>Prymnesiales</taxon>
        <taxon>Chrysochromulinaceae</taxon>
        <taxon>Chrysochromulina</taxon>
    </lineage>
</organism>
<dbReference type="GO" id="GO:0006661">
    <property type="term" value="P:phosphatidylinositol biosynthetic process"/>
    <property type="evidence" value="ECO:0007669"/>
    <property type="project" value="InterPro"/>
</dbReference>
<dbReference type="InterPro" id="IPR026825">
    <property type="entry name" value="Vac14"/>
</dbReference>
<comment type="subcellular location">
    <subcellularLocation>
        <location evidence="1">Endomembrane system</location>
    </subcellularLocation>
</comment>
<dbReference type="Proteomes" id="UP000037460">
    <property type="component" value="Unassembled WGS sequence"/>
</dbReference>
<keyword evidence="5" id="KW-0175">Coiled coil</keyword>
<proteinExistence type="inferred from homology"/>
<evidence type="ECO:0000256" key="4">
    <source>
        <dbReference type="ARBA" id="ARBA00023136"/>
    </source>
</evidence>
<evidence type="ECO:0000313" key="7">
    <source>
        <dbReference type="EMBL" id="KOO29760.1"/>
    </source>
</evidence>
<dbReference type="PANTHER" id="PTHR16023:SF0">
    <property type="entry name" value="PROTEIN VAC14 HOMOLOG"/>
    <property type="match status" value="1"/>
</dbReference>
<keyword evidence="3" id="KW-0677">Repeat</keyword>
<dbReference type="Pfam" id="PF11916">
    <property type="entry name" value="Vac14_Fig4_bd"/>
    <property type="match status" value="1"/>
</dbReference>